<proteinExistence type="inferred from homology"/>
<evidence type="ECO:0000256" key="2">
    <source>
        <dbReference type="SAM" id="MobiDB-lite"/>
    </source>
</evidence>
<feature type="compositionally biased region" description="Polar residues" evidence="2">
    <location>
        <begin position="67"/>
        <end position="82"/>
    </location>
</feature>
<feature type="region of interest" description="Disordered" evidence="2">
    <location>
        <begin position="96"/>
        <end position="115"/>
    </location>
</feature>
<dbReference type="EMBL" id="GHBP01011658">
    <property type="protein sequence ID" value="NDJ94793.1"/>
    <property type="molecule type" value="Transcribed_RNA"/>
</dbReference>
<organism evidence="3">
    <name type="scientific">Henneguya salminicola</name>
    <name type="common">Myxosporean</name>
    <dbReference type="NCBI Taxonomy" id="69463"/>
    <lineage>
        <taxon>Eukaryota</taxon>
        <taxon>Metazoa</taxon>
        <taxon>Cnidaria</taxon>
        <taxon>Myxozoa</taxon>
        <taxon>Myxosporea</taxon>
        <taxon>Bivalvulida</taxon>
        <taxon>Platysporina</taxon>
        <taxon>Myxobolidae</taxon>
        <taxon>Henneguya</taxon>
    </lineage>
</organism>
<feature type="region of interest" description="Disordered" evidence="2">
    <location>
        <begin position="1"/>
        <end position="26"/>
    </location>
</feature>
<name>A0A6G3MLE3_HENSL</name>
<reference evidence="3" key="1">
    <citation type="submission" date="2018-11" db="EMBL/GenBank/DDBJ databases">
        <title>Henneguya salminicola genome and transcriptome.</title>
        <authorList>
            <person name="Yahalomi D."/>
            <person name="Atkinson S.D."/>
            <person name="Neuhof M."/>
            <person name="Chang E.S."/>
            <person name="Philippe H."/>
            <person name="Cartwright P."/>
            <person name="Bartholomew J.L."/>
            <person name="Huchon D."/>
        </authorList>
    </citation>
    <scope>NUCLEOTIDE SEQUENCE</scope>
    <source>
        <strain evidence="3">Hz1</strain>
        <tissue evidence="3">Whole</tissue>
    </source>
</reference>
<accession>A0A6G3MLE3</accession>
<dbReference type="Gene3D" id="6.10.250.1050">
    <property type="match status" value="2"/>
</dbReference>
<protein>
    <submittedName>
        <fullName evidence="3">Protein phosphatase inhibitor 2 (Trinotate prediction)</fullName>
    </submittedName>
</protein>
<dbReference type="PANTHER" id="PTHR12398">
    <property type="entry name" value="PROTEIN PHOSPHATASE INHIBITOR"/>
    <property type="match status" value="1"/>
</dbReference>
<dbReference type="PANTHER" id="PTHR12398:SF20">
    <property type="entry name" value="PROTEIN PHOSPHATASE 1 REGULATORY INHIBITOR SUBUNIT 2"/>
    <property type="match status" value="1"/>
</dbReference>
<evidence type="ECO:0000313" key="3">
    <source>
        <dbReference type="EMBL" id="NDJ94793.1"/>
    </source>
</evidence>
<dbReference type="Pfam" id="PF04979">
    <property type="entry name" value="IPP-2"/>
    <property type="match status" value="1"/>
</dbReference>
<feature type="compositionally biased region" description="Basic residues" evidence="2">
    <location>
        <begin position="1"/>
        <end position="16"/>
    </location>
</feature>
<dbReference type="AlphaFoldDB" id="A0A6G3MLE3"/>
<dbReference type="OrthoDB" id="551302at2759"/>
<dbReference type="GO" id="GO:0009966">
    <property type="term" value="P:regulation of signal transduction"/>
    <property type="evidence" value="ECO:0007669"/>
    <property type="project" value="InterPro"/>
</dbReference>
<feature type="region of interest" description="Disordered" evidence="2">
    <location>
        <begin position="43"/>
        <end position="83"/>
    </location>
</feature>
<dbReference type="InterPro" id="IPR007062">
    <property type="entry name" value="PPI-2"/>
</dbReference>
<comment type="similarity">
    <text evidence="1">Belongs to the protein phosphatase inhibitor 2 family.</text>
</comment>
<evidence type="ECO:0000256" key="1">
    <source>
        <dbReference type="ARBA" id="ARBA00005472"/>
    </source>
</evidence>
<dbReference type="GO" id="GO:0004864">
    <property type="term" value="F:protein phosphatase inhibitor activity"/>
    <property type="evidence" value="ECO:0007669"/>
    <property type="project" value="InterPro"/>
</dbReference>
<feature type="compositionally biased region" description="Basic and acidic residues" evidence="2">
    <location>
        <begin position="97"/>
        <end position="115"/>
    </location>
</feature>
<sequence length="147" mass="16988">MSEHTKKPKGILKKSKSSGDKKISGIQWDEENVAATFHPADKDYGHMKINEPLTPYESGSEFDEDSTNTSFDGTLSPQSLTSKLEETKRKIVCVENGHGEDELTPEKQEHKREFERKRKEHYKEYLDVKHARELIEKELPEKNIDKS</sequence>